<dbReference type="InterPro" id="IPR011322">
    <property type="entry name" value="N-reg_PII-like_a/b"/>
</dbReference>
<protein>
    <submittedName>
        <fullName evidence="1">Cyclic-di-AMP receptor</fullName>
    </submittedName>
</protein>
<dbReference type="PANTHER" id="PTHR38456:SF1">
    <property type="entry name" value="CYCLIC DI-AMP RECEPTOR A"/>
    <property type="match status" value="1"/>
</dbReference>
<accession>A0ABU8SGV0</accession>
<dbReference type="Pfam" id="PF06153">
    <property type="entry name" value="CdAMP_rec"/>
    <property type="match status" value="1"/>
</dbReference>
<sequence>MKLITAIIQDKDARELENLLTKNQIATTKLASKGGFLKAQNVTFMMAVADEQVDYVLGLIKSTAKRRKQMTTPSFSLEVMGEESMMQPIEIEVGGATVMVTPIEQFHQY</sequence>
<name>A0ABU8SGV0_9LACO</name>
<keyword evidence="1" id="KW-0675">Receptor</keyword>
<dbReference type="InterPro" id="IPR010375">
    <property type="entry name" value="CdAMP_rec"/>
</dbReference>
<dbReference type="PANTHER" id="PTHR38456">
    <property type="entry name" value="CYCLIC DI-AMP RECEPTOR A"/>
    <property type="match status" value="1"/>
</dbReference>
<organism evidence="1 2">
    <name type="scientific">Holzapfeliella saturejae</name>
    <dbReference type="NCBI Taxonomy" id="3082953"/>
    <lineage>
        <taxon>Bacteria</taxon>
        <taxon>Bacillati</taxon>
        <taxon>Bacillota</taxon>
        <taxon>Bacilli</taxon>
        <taxon>Lactobacillales</taxon>
        <taxon>Lactobacillaceae</taxon>
        <taxon>Holzapfeliella</taxon>
    </lineage>
</organism>
<dbReference type="Proteomes" id="UP001377804">
    <property type="component" value="Unassembled WGS sequence"/>
</dbReference>
<dbReference type="Gene3D" id="3.30.70.120">
    <property type="match status" value="1"/>
</dbReference>
<keyword evidence="2" id="KW-1185">Reference proteome</keyword>
<dbReference type="SUPFAM" id="SSF54913">
    <property type="entry name" value="GlnB-like"/>
    <property type="match status" value="1"/>
</dbReference>
<reference evidence="1 2" key="1">
    <citation type="submission" date="2023-10" db="EMBL/GenBank/DDBJ databases">
        <title>Holzapfeliella saturejae sp. nov. isolated from Satureja montana flowers.</title>
        <authorList>
            <person name="Alcantara C."/>
            <person name="Zuniga M."/>
            <person name="Landete J.M."/>
            <person name="Monedero V."/>
        </authorList>
    </citation>
    <scope>NUCLEOTIDE SEQUENCE [LARGE SCALE GENOMIC DNA]</scope>
    <source>
        <strain evidence="1 2">He02</strain>
    </source>
</reference>
<evidence type="ECO:0000313" key="2">
    <source>
        <dbReference type="Proteomes" id="UP001377804"/>
    </source>
</evidence>
<dbReference type="InterPro" id="IPR015867">
    <property type="entry name" value="N-reg_PII/ATP_PRibTrfase_C"/>
</dbReference>
<dbReference type="EMBL" id="JAWMWG010000001">
    <property type="protein sequence ID" value="MEJ6348153.1"/>
    <property type="molecule type" value="Genomic_DNA"/>
</dbReference>
<gene>
    <name evidence="1" type="ORF">R4Y45_02790</name>
</gene>
<proteinExistence type="predicted"/>
<dbReference type="RefSeq" id="WP_339969050.1">
    <property type="nucleotide sequence ID" value="NZ_JAWMWG010000001.1"/>
</dbReference>
<evidence type="ECO:0000313" key="1">
    <source>
        <dbReference type="EMBL" id="MEJ6348153.1"/>
    </source>
</evidence>
<comment type="caution">
    <text evidence="1">The sequence shown here is derived from an EMBL/GenBank/DDBJ whole genome shotgun (WGS) entry which is preliminary data.</text>
</comment>